<feature type="region of interest" description="Disordered" evidence="1">
    <location>
        <begin position="90"/>
        <end position="117"/>
    </location>
</feature>
<dbReference type="EMBL" id="JAMSHJ010000006">
    <property type="protein sequence ID" value="KAI5394972.1"/>
    <property type="molecule type" value="Genomic_DNA"/>
</dbReference>
<name>A0A9D5A2H2_PEA</name>
<organism evidence="2 3">
    <name type="scientific">Pisum sativum</name>
    <name type="common">Garden pea</name>
    <name type="synonym">Lathyrus oleraceus</name>
    <dbReference type="NCBI Taxonomy" id="3888"/>
    <lineage>
        <taxon>Eukaryota</taxon>
        <taxon>Viridiplantae</taxon>
        <taxon>Streptophyta</taxon>
        <taxon>Embryophyta</taxon>
        <taxon>Tracheophyta</taxon>
        <taxon>Spermatophyta</taxon>
        <taxon>Magnoliopsida</taxon>
        <taxon>eudicotyledons</taxon>
        <taxon>Gunneridae</taxon>
        <taxon>Pentapetalae</taxon>
        <taxon>rosids</taxon>
        <taxon>fabids</taxon>
        <taxon>Fabales</taxon>
        <taxon>Fabaceae</taxon>
        <taxon>Papilionoideae</taxon>
        <taxon>50 kb inversion clade</taxon>
        <taxon>NPAAA clade</taxon>
        <taxon>Hologalegina</taxon>
        <taxon>IRL clade</taxon>
        <taxon>Fabeae</taxon>
        <taxon>Lathyrus</taxon>
    </lineage>
</organism>
<evidence type="ECO:0000256" key="1">
    <source>
        <dbReference type="SAM" id="MobiDB-lite"/>
    </source>
</evidence>
<dbReference type="Gramene" id="Psat06G0154200-T1">
    <property type="protein sequence ID" value="KAI5394972.1"/>
    <property type="gene ID" value="KIW84_061542"/>
</dbReference>
<evidence type="ECO:0000313" key="3">
    <source>
        <dbReference type="Proteomes" id="UP001058974"/>
    </source>
</evidence>
<proteinExistence type="predicted"/>
<keyword evidence="3" id="KW-1185">Reference proteome</keyword>
<protein>
    <submittedName>
        <fullName evidence="2">Uncharacterized protein</fullName>
    </submittedName>
</protein>
<sequence length="207" mass="23861">MEKKKDGEDRFSNNFCEDVGGEWKRVSGRRKVSPRTDMVGHSRIKPHWLSSFFFTTFLENLKARELFDIFDENGKVEEVVIPARRDKKGRRFQRLTRSSNGGGRAEKPRGLQSHGPTRGLNLVKRKIVFSQYFEKLTLGEVVNDGSSYNMQGIFDKESYFAIKLTHFVEESTNDMLKLLSQSRSPKVNEKVVDEVNLVMVPNKCHLS</sequence>
<gene>
    <name evidence="2" type="ORF">KIW84_061542</name>
</gene>
<dbReference type="AlphaFoldDB" id="A0A9D5A2H2"/>
<evidence type="ECO:0000313" key="2">
    <source>
        <dbReference type="EMBL" id="KAI5394972.1"/>
    </source>
</evidence>
<reference evidence="2 3" key="1">
    <citation type="journal article" date="2022" name="Nat. Genet.">
        <title>Improved pea reference genome and pan-genome highlight genomic features and evolutionary characteristics.</title>
        <authorList>
            <person name="Yang T."/>
            <person name="Liu R."/>
            <person name="Luo Y."/>
            <person name="Hu S."/>
            <person name="Wang D."/>
            <person name="Wang C."/>
            <person name="Pandey M.K."/>
            <person name="Ge S."/>
            <person name="Xu Q."/>
            <person name="Li N."/>
            <person name="Li G."/>
            <person name="Huang Y."/>
            <person name="Saxena R.K."/>
            <person name="Ji Y."/>
            <person name="Li M."/>
            <person name="Yan X."/>
            <person name="He Y."/>
            <person name="Liu Y."/>
            <person name="Wang X."/>
            <person name="Xiang C."/>
            <person name="Varshney R.K."/>
            <person name="Ding H."/>
            <person name="Gao S."/>
            <person name="Zong X."/>
        </authorList>
    </citation>
    <scope>NUCLEOTIDE SEQUENCE [LARGE SCALE GENOMIC DNA]</scope>
    <source>
        <strain evidence="2 3">cv. Zhongwan 6</strain>
    </source>
</reference>
<accession>A0A9D5A2H2</accession>
<dbReference type="Proteomes" id="UP001058974">
    <property type="component" value="Chromosome 6"/>
</dbReference>
<comment type="caution">
    <text evidence="2">The sequence shown here is derived from an EMBL/GenBank/DDBJ whole genome shotgun (WGS) entry which is preliminary data.</text>
</comment>